<dbReference type="GO" id="GO:0003678">
    <property type="term" value="F:DNA helicase activity"/>
    <property type="evidence" value="ECO:0007669"/>
    <property type="project" value="TreeGrafter"/>
</dbReference>
<evidence type="ECO:0000256" key="6">
    <source>
        <dbReference type="ARBA" id="ARBA00047984"/>
    </source>
</evidence>
<sequence>ISATLNAEKFSKYFNNCSMIHIPGYTYPVKEYLLEDVVQATTSGPQTSEAEYRKSWPCFTRMLRDRYSDSTIDALEMMDDDDKINLELIVALIRHIVMKEDHGAILVFLPGWDNISTLNGILMAEQMFKSDRGRFSHLVPVSSLSPQVFKKPPPGVITIDDVVYVIDGGKIKETHFDTQNNIRTMTVECVSLANTKQRKGRAGRVSPGKCYHLYNGLRASLLDSYQLPEIQRTPLEELCLQIKVFNRILSLSILHSLKWCVCVYLDGLNAEHKFQIWEATRHVLSVPFLLIKGINEKLIKAVIDAGLYPKVAKIRPNHSKKRPMYTAISKFHGFKTTNIFRYTVLAVCAVSLQHLYNCTEVSPFSLLFFGGDISIQRDQDQETVTVDVWIMFQSPAHTAHLVKDLREELDVLLEEKIKSPHPVVWNDRGSKNCAVLSAIIDLLTTEETPAGDRQ</sequence>
<dbReference type="Proteomes" id="UP000694701">
    <property type="component" value="Unplaced"/>
</dbReference>
<dbReference type="PANTHER" id="PTHR18934">
    <property type="entry name" value="ATP-DEPENDENT RNA HELICASE"/>
    <property type="match status" value="1"/>
</dbReference>
<protein>
    <recommendedName>
        <fullName evidence="1">RNA helicase</fullName>
        <ecNumber evidence="1">3.6.4.13</ecNumber>
    </recommendedName>
</protein>
<dbReference type="GO" id="GO:0005634">
    <property type="term" value="C:nucleus"/>
    <property type="evidence" value="ECO:0007669"/>
    <property type="project" value="TreeGrafter"/>
</dbReference>
<dbReference type="GO" id="GO:0005524">
    <property type="term" value="F:ATP binding"/>
    <property type="evidence" value="ECO:0007669"/>
    <property type="project" value="UniProtKB-KW"/>
</dbReference>
<accession>A0A8C2G2X5</accession>
<keyword evidence="5" id="KW-0067">ATP-binding</keyword>
<dbReference type="GO" id="GO:0016787">
    <property type="term" value="F:hydrolase activity"/>
    <property type="evidence" value="ECO:0007669"/>
    <property type="project" value="UniProtKB-KW"/>
</dbReference>
<evidence type="ECO:0000256" key="3">
    <source>
        <dbReference type="ARBA" id="ARBA00022801"/>
    </source>
</evidence>
<dbReference type="GO" id="GO:0002151">
    <property type="term" value="F:G-quadruplex RNA binding"/>
    <property type="evidence" value="ECO:0007669"/>
    <property type="project" value="TreeGrafter"/>
</dbReference>
<dbReference type="Gene3D" id="3.40.50.300">
    <property type="entry name" value="P-loop containing nucleotide triphosphate hydrolases"/>
    <property type="match status" value="1"/>
</dbReference>
<organism evidence="8 9">
    <name type="scientific">Cyprinus carpio</name>
    <name type="common">Common carp</name>
    <dbReference type="NCBI Taxonomy" id="7962"/>
    <lineage>
        <taxon>Eukaryota</taxon>
        <taxon>Metazoa</taxon>
        <taxon>Chordata</taxon>
        <taxon>Craniata</taxon>
        <taxon>Vertebrata</taxon>
        <taxon>Euteleostomi</taxon>
        <taxon>Actinopterygii</taxon>
        <taxon>Neopterygii</taxon>
        <taxon>Teleostei</taxon>
        <taxon>Ostariophysi</taxon>
        <taxon>Cypriniformes</taxon>
        <taxon>Cyprinidae</taxon>
        <taxon>Cyprininae</taxon>
        <taxon>Cyprinus</taxon>
    </lineage>
</organism>
<dbReference type="GO" id="GO:0051880">
    <property type="term" value="F:G-quadruplex DNA binding"/>
    <property type="evidence" value="ECO:0007669"/>
    <property type="project" value="TreeGrafter"/>
</dbReference>
<evidence type="ECO:0000259" key="7">
    <source>
        <dbReference type="Pfam" id="PF26026"/>
    </source>
</evidence>
<dbReference type="InterPro" id="IPR059023">
    <property type="entry name" value="RNA_hel_CTD"/>
</dbReference>
<dbReference type="Ensembl" id="ENSCCRT00020068345.1">
    <property type="protein sequence ID" value="ENSCCRP00020062075.1"/>
    <property type="gene ID" value="ENSCCRG00020029281.1"/>
</dbReference>
<evidence type="ECO:0000313" key="8">
    <source>
        <dbReference type="Ensembl" id="ENSCCRP00020062075.1"/>
    </source>
</evidence>
<evidence type="ECO:0000313" key="9">
    <source>
        <dbReference type="Proteomes" id="UP000694701"/>
    </source>
</evidence>
<dbReference type="GO" id="GO:0003724">
    <property type="term" value="F:RNA helicase activity"/>
    <property type="evidence" value="ECO:0007669"/>
    <property type="project" value="TreeGrafter"/>
</dbReference>
<keyword evidence="3" id="KW-0378">Hydrolase</keyword>
<dbReference type="AlphaFoldDB" id="A0A8C2G2X5"/>
<evidence type="ECO:0000256" key="5">
    <source>
        <dbReference type="ARBA" id="ARBA00022840"/>
    </source>
</evidence>
<dbReference type="InterPro" id="IPR027417">
    <property type="entry name" value="P-loop_NTPase"/>
</dbReference>
<dbReference type="GO" id="GO:0005737">
    <property type="term" value="C:cytoplasm"/>
    <property type="evidence" value="ECO:0007669"/>
    <property type="project" value="TreeGrafter"/>
</dbReference>
<evidence type="ECO:0000256" key="2">
    <source>
        <dbReference type="ARBA" id="ARBA00022741"/>
    </source>
</evidence>
<keyword evidence="2" id="KW-0547">Nucleotide-binding</keyword>
<feature type="domain" description="RNA helicase C-terminal" evidence="7">
    <location>
        <begin position="383"/>
        <end position="445"/>
    </location>
</feature>
<name>A0A8C2G2X5_CYPCA</name>
<comment type="catalytic activity">
    <reaction evidence="6">
        <text>ATP + H2O = ADP + phosphate + H(+)</text>
        <dbReference type="Rhea" id="RHEA:13065"/>
        <dbReference type="ChEBI" id="CHEBI:15377"/>
        <dbReference type="ChEBI" id="CHEBI:15378"/>
        <dbReference type="ChEBI" id="CHEBI:30616"/>
        <dbReference type="ChEBI" id="CHEBI:43474"/>
        <dbReference type="ChEBI" id="CHEBI:456216"/>
        <dbReference type="EC" id="3.6.4.13"/>
    </reaction>
</comment>
<keyword evidence="4" id="KW-0347">Helicase</keyword>
<evidence type="ECO:0000256" key="1">
    <source>
        <dbReference type="ARBA" id="ARBA00012552"/>
    </source>
</evidence>
<dbReference type="CDD" id="cd18791">
    <property type="entry name" value="SF2_C_RHA"/>
    <property type="match status" value="1"/>
</dbReference>
<proteinExistence type="predicted"/>
<dbReference type="PANTHER" id="PTHR18934:SF237">
    <property type="entry name" value="ATP-DEPENDENT DNA_RNA HELICASE DHX36"/>
    <property type="match status" value="1"/>
</dbReference>
<evidence type="ECO:0000256" key="4">
    <source>
        <dbReference type="ARBA" id="ARBA00022806"/>
    </source>
</evidence>
<dbReference type="EC" id="3.6.4.13" evidence="1"/>
<dbReference type="SUPFAM" id="SSF52540">
    <property type="entry name" value="P-loop containing nucleoside triphosphate hydrolases"/>
    <property type="match status" value="1"/>
</dbReference>
<reference evidence="8" key="1">
    <citation type="submission" date="2025-08" db="UniProtKB">
        <authorList>
            <consortium name="Ensembl"/>
        </authorList>
    </citation>
    <scope>IDENTIFICATION</scope>
</reference>
<dbReference type="Pfam" id="PF26026">
    <property type="entry name" value="RNA_hel_CTD"/>
    <property type="match status" value="1"/>
</dbReference>